<evidence type="ECO:0000313" key="2">
    <source>
        <dbReference type="Proteomes" id="UP001527052"/>
    </source>
</evidence>
<name>A0ABT4F0A0_9BACI</name>
<proteinExistence type="predicted"/>
<protein>
    <submittedName>
        <fullName evidence="1">Uncharacterized protein</fullName>
    </submittedName>
</protein>
<accession>A0ABT4F0A0</accession>
<comment type="caution">
    <text evidence="1">The sequence shown here is derived from an EMBL/GenBank/DDBJ whole genome shotgun (WGS) entry which is preliminary data.</text>
</comment>
<evidence type="ECO:0000313" key="1">
    <source>
        <dbReference type="EMBL" id="MCY9549961.1"/>
    </source>
</evidence>
<reference evidence="1 2" key="1">
    <citation type="submission" date="2022-05" db="EMBL/GenBank/DDBJ databases">
        <title>Genome Sequencing of Bee-Associated Microbes.</title>
        <authorList>
            <person name="Dunlap C."/>
        </authorList>
    </citation>
    <scope>NUCLEOTIDE SEQUENCE [LARGE SCALE GENOMIC DNA]</scope>
    <source>
        <strain evidence="1 2">NRRL BD-083</strain>
    </source>
</reference>
<organism evidence="1 2">
    <name type="scientific">Lysinibacillus xylanilyticus</name>
    <dbReference type="NCBI Taxonomy" id="582475"/>
    <lineage>
        <taxon>Bacteria</taxon>
        <taxon>Bacillati</taxon>
        <taxon>Bacillota</taxon>
        <taxon>Bacilli</taxon>
        <taxon>Bacillales</taxon>
        <taxon>Bacillaceae</taxon>
        <taxon>Lysinibacillus</taxon>
    </lineage>
</organism>
<dbReference type="Proteomes" id="UP001527052">
    <property type="component" value="Unassembled WGS sequence"/>
</dbReference>
<keyword evidence="2" id="KW-1185">Reference proteome</keyword>
<gene>
    <name evidence="1" type="ORF">M5W82_24110</name>
</gene>
<sequence length="50" mass="6219">MIGFREKQGKWFTNQPLLLFVLTNYNFSLFFEKNETFGFWNRINWKIQII</sequence>
<dbReference type="EMBL" id="JAMDLZ010000062">
    <property type="protein sequence ID" value="MCY9549961.1"/>
    <property type="molecule type" value="Genomic_DNA"/>
</dbReference>
<dbReference type="RefSeq" id="WP_268639839.1">
    <property type="nucleotide sequence ID" value="NZ_JAMDLZ010000062.1"/>
</dbReference>